<dbReference type="AlphaFoldDB" id="A0A4U7B3E3"/>
<dbReference type="Proteomes" id="UP000308133">
    <property type="component" value="Unassembled WGS sequence"/>
</dbReference>
<dbReference type="GO" id="GO:0046579">
    <property type="term" value="P:positive regulation of Ras protein signal transduction"/>
    <property type="evidence" value="ECO:0007669"/>
    <property type="project" value="TreeGrafter"/>
</dbReference>
<name>A0A4U7B3E3_9PEZI</name>
<dbReference type="InterPro" id="IPR018865">
    <property type="entry name" value="STK19-like"/>
</dbReference>
<protein>
    <recommendedName>
        <fullName evidence="5">Serine-threonine protein kinase 19</fullName>
    </recommendedName>
</protein>
<evidence type="ECO:0000313" key="4">
    <source>
        <dbReference type="Proteomes" id="UP000308133"/>
    </source>
</evidence>
<evidence type="ECO:0000313" key="3">
    <source>
        <dbReference type="EMBL" id="TKX25359.1"/>
    </source>
</evidence>
<organism evidence="3 4">
    <name type="scientific">Elsinoe australis</name>
    <dbReference type="NCBI Taxonomy" id="40998"/>
    <lineage>
        <taxon>Eukaryota</taxon>
        <taxon>Fungi</taxon>
        <taxon>Dikarya</taxon>
        <taxon>Ascomycota</taxon>
        <taxon>Pezizomycotina</taxon>
        <taxon>Dothideomycetes</taxon>
        <taxon>Dothideomycetidae</taxon>
        <taxon>Myriangiales</taxon>
        <taxon>Elsinoaceae</taxon>
        <taxon>Elsinoe</taxon>
    </lineage>
</organism>
<accession>A0A4U7B3E3</accession>
<sequence>MSFSATGARRSLQSKPKQNPFLKRSSSSFSNHARTKPGTSEPVAKKIKVQHDNDDDEPLRHGGIVTTLTRPGQPQDVLSLIKYIQGTMFDDVPERSAGMNSTRIAEVLNFRRNLAPIVSLAHLHAISISPTATDREVAKLISTGVLRRISVPGRGKGHAPLGDGLILTSALTSLVHSSSLLAPLKEKYLTLLSAHPASTTLPESMTDLTPPDISALVSAGFLTSTSALSTSSPFAPSRASAFSLNLSTPVSSALTTAPTGSHDAVGGLNAVHLRGGGAGGLRTTPPSLPRSTSNTGGLTFSIPGTGSYLRLVSEASAWLVALLAKSSPRHKEAMRDLLRERWDGNVLGEDQVTRAKRARGEWVGVLAGRTKKWKAFYGMRFEWVLEEALGSGGVECFDTGTGGLGIRVVG</sequence>
<dbReference type="PANTHER" id="PTHR15243:SF0">
    <property type="entry name" value="SERINE_THREONINE-PROTEIN KINASE 19"/>
    <property type="match status" value="1"/>
</dbReference>
<evidence type="ECO:0008006" key="5">
    <source>
        <dbReference type="Google" id="ProtNLM"/>
    </source>
</evidence>
<proteinExistence type="inferred from homology"/>
<dbReference type="Pfam" id="PF10494">
    <property type="entry name" value="Stk19"/>
    <property type="match status" value="1"/>
</dbReference>
<dbReference type="EMBL" id="PTQR01000030">
    <property type="protein sequence ID" value="TKX25359.1"/>
    <property type="molecule type" value="Genomic_DNA"/>
</dbReference>
<feature type="compositionally biased region" description="Polar residues" evidence="2">
    <location>
        <begin position="1"/>
        <end position="17"/>
    </location>
</feature>
<evidence type="ECO:0000256" key="1">
    <source>
        <dbReference type="ARBA" id="ARBA00093458"/>
    </source>
</evidence>
<comment type="caution">
    <text evidence="3">The sequence shown here is derived from an EMBL/GenBank/DDBJ whole genome shotgun (WGS) entry which is preliminary data.</text>
</comment>
<gene>
    <name evidence="3" type="ORF">C1H76_2592</name>
</gene>
<comment type="similarity">
    <text evidence="1">Belongs to the STK19 family.</text>
</comment>
<evidence type="ECO:0000256" key="2">
    <source>
        <dbReference type="SAM" id="MobiDB-lite"/>
    </source>
</evidence>
<reference evidence="3 4" key="1">
    <citation type="submission" date="2018-02" db="EMBL/GenBank/DDBJ databases">
        <title>Draft genome sequences of Elsinoe sp., causing black scab on jojoba.</title>
        <authorList>
            <person name="Stodart B."/>
            <person name="Jeffress S."/>
            <person name="Ash G."/>
            <person name="Arun Chinnappa K."/>
        </authorList>
    </citation>
    <scope>NUCLEOTIDE SEQUENCE [LARGE SCALE GENOMIC DNA]</scope>
    <source>
        <strain evidence="3 4">Hillstone_2</strain>
    </source>
</reference>
<feature type="region of interest" description="Disordered" evidence="2">
    <location>
        <begin position="1"/>
        <end position="70"/>
    </location>
</feature>
<dbReference type="PANTHER" id="PTHR15243">
    <property type="entry name" value="SERINE/THREONINE-PROTEIN KINASE 19"/>
    <property type="match status" value="1"/>
</dbReference>